<feature type="compositionally biased region" description="Basic and acidic residues" evidence="1">
    <location>
        <begin position="26"/>
        <end position="43"/>
    </location>
</feature>
<keyword evidence="2" id="KW-0732">Signal</keyword>
<feature type="chain" id="PRO_5009920640" evidence="2">
    <location>
        <begin position="25"/>
        <end position="225"/>
    </location>
</feature>
<name>A0A1M6RJY2_9FLAO</name>
<evidence type="ECO:0000313" key="3">
    <source>
        <dbReference type="EMBL" id="SFB75771.1"/>
    </source>
</evidence>
<dbReference type="EMBL" id="FOKU01000002">
    <property type="protein sequence ID" value="SFB75771.1"/>
    <property type="molecule type" value="Genomic_DNA"/>
</dbReference>
<protein>
    <submittedName>
        <fullName evidence="4">Uncharacterized protein</fullName>
    </submittedName>
</protein>
<evidence type="ECO:0000313" key="5">
    <source>
        <dbReference type="Proteomes" id="UP000184031"/>
    </source>
</evidence>
<keyword evidence="6" id="KW-1185">Reference proteome</keyword>
<evidence type="ECO:0000313" key="6">
    <source>
        <dbReference type="Proteomes" id="UP000198940"/>
    </source>
</evidence>
<proteinExistence type="predicted"/>
<reference evidence="4 5" key="1">
    <citation type="submission" date="2016-11" db="EMBL/GenBank/DDBJ databases">
        <authorList>
            <person name="Varghese N."/>
            <person name="Submissions S."/>
        </authorList>
    </citation>
    <scope>NUCLEOTIDE SEQUENCE [LARGE SCALE GENOMIC DNA]</scope>
    <source>
        <strain evidence="4 5">CGMCC 1.12174</strain>
        <strain evidence="3 6">DSM 26351</strain>
    </source>
</reference>
<organism evidence="4 5">
    <name type="scientific">Flagellimonas taeanensis</name>
    <dbReference type="NCBI Taxonomy" id="1005926"/>
    <lineage>
        <taxon>Bacteria</taxon>
        <taxon>Pseudomonadati</taxon>
        <taxon>Bacteroidota</taxon>
        <taxon>Flavobacteriia</taxon>
        <taxon>Flavobacteriales</taxon>
        <taxon>Flavobacteriaceae</taxon>
        <taxon>Flagellimonas</taxon>
    </lineage>
</organism>
<dbReference type="AlphaFoldDB" id="A0A1M6RJY2"/>
<feature type="region of interest" description="Disordered" evidence="1">
    <location>
        <begin position="22"/>
        <end position="49"/>
    </location>
</feature>
<evidence type="ECO:0000256" key="1">
    <source>
        <dbReference type="SAM" id="MobiDB-lite"/>
    </source>
</evidence>
<dbReference type="RefSeq" id="WP_072877127.1">
    <property type="nucleotide sequence ID" value="NZ_FOKU01000002.1"/>
</dbReference>
<evidence type="ECO:0000256" key="2">
    <source>
        <dbReference type="SAM" id="SignalP"/>
    </source>
</evidence>
<dbReference type="OrthoDB" id="1427559at2"/>
<feature type="signal peptide" evidence="2">
    <location>
        <begin position="1"/>
        <end position="24"/>
    </location>
</feature>
<evidence type="ECO:0000313" key="4">
    <source>
        <dbReference type="EMBL" id="SHK32762.1"/>
    </source>
</evidence>
<dbReference type="Proteomes" id="UP000198940">
    <property type="component" value="Unassembled WGS sequence"/>
</dbReference>
<gene>
    <name evidence="3" type="ORF">SAMN04487891_102119</name>
    <name evidence="4" type="ORF">SAMN05216293_0796</name>
</gene>
<dbReference type="STRING" id="1055723.SAMN05216293_0796"/>
<sequence>MKNNRKTAIAFLASILLLASSCQQGPKKDETDPEKPEKPREEQVSPPSGIISLVESKSLYDNYTKHRLGMIQQYEMERKPDEKFVPARFSDFDYATIKQYIAFIEQEAKEAQVDISSLRIYFASYPDKDRFPDGDKVVHPRQNSIFIVPTMRVDSMDYGFYIGADGKAKLIKNAVGETGIGYKSNQGERSQAGFVPSLSATVIDEQSLNLNHGSSGPPPYPDDFD</sequence>
<dbReference type="EMBL" id="FRAT01000002">
    <property type="protein sequence ID" value="SHK32762.1"/>
    <property type="molecule type" value="Genomic_DNA"/>
</dbReference>
<comment type="caution">
    <text evidence="4">The sequence shown here is derived from an EMBL/GenBank/DDBJ whole genome shotgun (WGS) entry which is preliminary data.</text>
</comment>
<dbReference type="PROSITE" id="PS51257">
    <property type="entry name" value="PROKAR_LIPOPROTEIN"/>
    <property type="match status" value="1"/>
</dbReference>
<dbReference type="Proteomes" id="UP000184031">
    <property type="component" value="Unassembled WGS sequence"/>
</dbReference>
<accession>A0A1M6RJY2</accession>